<protein>
    <submittedName>
        <fullName evidence="6">MBL fold metallo-hydrolase</fullName>
    </submittedName>
</protein>
<organism evidence="6 7">
    <name type="scientific">Candidatus Mediterraneibacter stercorigallinarum</name>
    <dbReference type="NCBI Taxonomy" id="2838686"/>
    <lineage>
        <taxon>Bacteria</taxon>
        <taxon>Bacillati</taxon>
        <taxon>Bacillota</taxon>
        <taxon>Clostridia</taxon>
        <taxon>Lachnospirales</taxon>
        <taxon>Lachnospiraceae</taxon>
        <taxon>Mediterraneibacter</taxon>
    </lineage>
</organism>
<comment type="caution">
    <text evidence="6">The sequence shown here is derived from an EMBL/GenBank/DDBJ whole genome shotgun (WGS) entry which is preliminary data.</text>
</comment>
<dbReference type="Proteomes" id="UP000824017">
    <property type="component" value="Unassembled WGS sequence"/>
</dbReference>
<keyword evidence="3" id="KW-0378">Hydrolase</keyword>
<dbReference type="AlphaFoldDB" id="A0A9D2IJQ0"/>
<keyword evidence="2" id="KW-0479">Metal-binding</keyword>
<dbReference type="PANTHER" id="PTHR46233:SF3">
    <property type="entry name" value="HYDROXYACYLGLUTATHIONE HYDROLASE GLOC"/>
    <property type="match status" value="1"/>
</dbReference>
<dbReference type="GO" id="GO:0046872">
    <property type="term" value="F:metal ion binding"/>
    <property type="evidence" value="ECO:0007669"/>
    <property type="project" value="UniProtKB-KW"/>
</dbReference>
<name>A0A9D2IJQ0_9FIRM</name>
<accession>A0A9D2IJQ0</accession>
<proteinExistence type="predicted"/>
<dbReference type="InterPro" id="IPR001279">
    <property type="entry name" value="Metallo-B-lactamas"/>
</dbReference>
<evidence type="ECO:0000256" key="2">
    <source>
        <dbReference type="ARBA" id="ARBA00022723"/>
    </source>
</evidence>
<evidence type="ECO:0000313" key="7">
    <source>
        <dbReference type="Proteomes" id="UP000824017"/>
    </source>
</evidence>
<dbReference type="InterPro" id="IPR036866">
    <property type="entry name" value="RibonucZ/Hydroxyglut_hydro"/>
</dbReference>
<dbReference type="GO" id="GO:0016787">
    <property type="term" value="F:hydrolase activity"/>
    <property type="evidence" value="ECO:0007669"/>
    <property type="project" value="UniProtKB-KW"/>
</dbReference>
<dbReference type="Gene3D" id="3.60.15.10">
    <property type="entry name" value="Ribonuclease Z/Hydroxyacylglutathione hydrolase-like"/>
    <property type="match status" value="1"/>
</dbReference>
<gene>
    <name evidence="6" type="ORF">H9817_05735</name>
</gene>
<evidence type="ECO:0000256" key="1">
    <source>
        <dbReference type="ARBA" id="ARBA00001947"/>
    </source>
</evidence>
<sequence length="207" mass="22778">MKIGKFVLGPVGTNCYIVINEGNRECFVVDPATCPPEFVSYIKDAGLEVKAVLLTHGHFDHIMGLDGFLKEFSVPVYACEAEKELLESAQLNSSASMLGQPYTFSGAEYVTNRQNLKIAGFEIQVIYTPGHTGGGCCYYIPAENVLFSGDTLFHGSIGRTDLPTGSMGQLVNSIRDRLFVLPDETKVYPGHMEETTIGYEKKYNPFI</sequence>
<dbReference type="CDD" id="cd06262">
    <property type="entry name" value="metallo-hydrolase-like_MBL-fold"/>
    <property type="match status" value="1"/>
</dbReference>
<evidence type="ECO:0000313" key="6">
    <source>
        <dbReference type="EMBL" id="HIZ13409.1"/>
    </source>
</evidence>
<dbReference type="InterPro" id="IPR051453">
    <property type="entry name" value="MBL_Glyoxalase_II"/>
</dbReference>
<dbReference type="EMBL" id="DXCD01000150">
    <property type="protein sequence ID" value="HIZ13409.1"/>
    <property type="molecule type" value="Genomic_DNA"/>
</dbReference>
<evidence type="ECO:0000259" key="5">
    <source>
        <dbReference type="SMART" id="SM00849"/>
    </source>
</evidence>
<keyword evidence="4" id="KW-0862">Zinc</keyword>
<evidence type="ECO:0000256" key="3">
    <source>
        <dbReference type="ARBA" id="ARBA00022801"/>
    </source>
</evidence>
<reference evidence="6" key="2">
    <citation type="submission" date="2021-04" db="EMBL/GenBank/DDBJ databases">
        <authorList>
            <person name="Gilroy R."/>
        </authorList>
    </citation>
    <scope>NUCLEOTIDE SEQUENCE</scope>
    <source>
        <strain evidence="6">ChiGjej1B1-13045</strain>
    </source>
</reference>
<comment type="cofactor">
    <cofactor evidence="1">
        <name>Zn(2+)</name>
        <dbReference type="ChEBI" id="CHEBI:29105"/>
    </cofactor>
</comment>
<dbReference type="PANTHER" id="PTHR46233">
    <property type="entry name" value="HYDROXYACYLGLUTATHIONE HYDROLASE GLOC"/>
    <property type="match status" value="1"/>
</dbReference>
<dbReference type="Pfam" id="PF00753">
    <property type="entry name" value="Lactamase_B"/>
    <property type="match status" value="1"/>
</dbReference>
<dbReference type="SUPFAM" id="SSF56281">
    <property type="entry name" value="Metallo-hydrolase/oxidoreductase"/>
    <property type="match status" value="1"/>
</dbReference>
<evidence type="ECO:0000256" key="4">
    <source>
        <dbReference type="ARBA" id="ARBA00022833"/>
    </source>
</evidence>
<feature type="domain" description="Metallo-beta-lactamase" evidence="5">
    <location>
        <begin position="12"/>
        <end position="191"/>
    </location>
</feature>
<reference evidence="6" key="1">
    <citation type="journal article" date="2021" name="PeerJ">
        <title>Extensive microbial diversity within the chicken gut microbiome revealed by metagenomics and culture.</title>
        <authorList>
            <person name="Gilroy R."/>
            <person name="Ravi A."/>
            <person name="Getino M."/>
            <person name="Pursley I."/>
            <person name="Horton D.L."/>
            <person name="Alikhan N.F."/>
            <person name="Baker D."/>
            <person name="Gharbi K."/>
            <person name="Hall N."/>
            <person name="Watson M."/>
            <person name="Adriaenssens E.M."/>
            <person name="Foster-Nyarko E."/>
            <person name="Jarju S."/>
            <person name="Secka A."/>
            <person name="Antonio M."/>
            <person name="Oren A."/>
            <person name="Chaudhuri R.R."/>
            <person name="La Ragione R."/>
            <person name="Hildebrand F."/>
            <person name="Pallen M.J."/>
        </authorList>
    </citation>
    <scope>NUCLEOTIDE SEQUENCE</scope>
    <source>
        <strain evidence="6">ChiGjej1B1-13045</strain>
    </source>
</reference>
<dbReference type="SMART" id="SM00849">
    <property type="entry name" value="Lactamase_B"/>
    <property type="match status" value="1"/>
</dbReference>